<accession>A0A8B8C2N5</accession>
<proteinExistence type="predicted"/>
<reference evidence="3" key="1">
    <citation type="submission" date="2025-08" db="UniProtKB">
        <authorList>
            <consortium name="RefSeq"/>
        </authorList>
    </citation>
    <scope>IDENTIFICATION</scope>
    <source>
        <tissue evidence="3">Whole sample</tissue>
    </source>
</reference>
<dbReference type="KEGG" id="cvn:111115410"/>
<dbReference type="RefSeq" id="XP_022309840.1">
    <property type="nucleotide sequence ID" value="XM_022454132.1"/>
</dbReference>
<dbReference type="GeneID" id="111115410"/>
<dbReference type="Proteomes" id="UP000694844">
    <property type="component" value="Chromosome 9"/>
</dbReference>
<organism evidence="2 3">
    <name type="scientific">Crassostrea virginica</name>
    <name type="common">Eastern oyster</name>
    <dbReference type="NCBI Taxonomy" id="6565"/>
    <lineage>
        <taxon>Eukaryota</taxon>
        <taxon>Metazoa</taxon>
        <taxon>Spiralia</taxon>
        <taxon>Lophotrochozoa</taxon>
        <taxon>Mollusca</taxon>
        <taxon>Bivalvia</taxon>
        <taxon>Autobranchia</taxon>
        <taxon>Pteriomorphia</taxon>
        <taxon>Ostreida</taxon>
        <taxon>Ostreoidea</taxon>
        <taxon>Ostreidae</taxon>
        <taxon>Crassostrea</taxon>
    </lineage>
</organism>
<evidence type="ECO:0000256" key="1">
    <source>
        <dbReference type="SAM" id="SignalP"/>
    </source>
</evidence>
<name>A0A8B8C2N5_CRAVI</name>
<keyword evidence="1" id="KW-0732">Signal</keyword>
<dbReference type="OrthoDB" id="6120321at2759"/>
<feature type="signal peptide" evidence="1">
    <location>
        <begin position="1"/>
        <end position="24"/>
    </location>
</feature>
<feature type="chain" id="PRO_5034387398" evidence="1">
    <location>
        <begin position="25"/>
        <end position="229"/>
    </location>
</feature>
<sequence length="229" mass="25252">MPTQSLPPLLVLLTFLTLILDTGSVERFGDSCLRYRATELPDISSVLGTDRYCQKHENYQYCKLWACAKTSPGCTQKRPGNNCFYCEGTCNIGGRIVKLGDRISHPDGVNVCTCGAYNHVSNCTDVQPPLKKICDGDRVHPLRQSPVRGRRVLPPVVHVHHFHRTGRRRPLTRVPLIKVAGPVIKIPLVKVPPPKVIPVITPRTLVPANNVLIPLVPVRGSAGRLQPGK</sequence>
<dbReference type="AlphaFoldDB" id="A0A8B8C2N5"/>
<evidence type="ECO:0000313" key="3">
    <source>
        <dbReference type="RefSeq" id="XP_022309840.1"/>
    </source>
</evidence>
<gene>
    <name evidence="3" type="primary">LOC111115410</name>
</gene>
<protein>
    <submittedName>
        <fullName evidence="3">Uncharacterized protein LOC111115410</fullName>
    </submittedName>
</protein>
<evidence type="ECO:0000313" key="2">
    <source>
        <dbReference type="Proteomes" id="UP000694844"/>
    </source>
</evidence>
<keyword evidence="2" id="KW-1185">Reference proteome</keyword>